<sequence length="62" mass="7288">MVVKQRETEQSPRKDSDSTHQHLFCLGPSEKDARLVVIMYRRKQHLLLIWLCLDGEAVQLQI</sequence>
<feature type="region of interest" description="Disordered" evidence="1">
    <location>
        <begin position="1"/>
        <end position="22"/>
    </location>
</feature>
<proteinExistence type="predicted"/>
<evidence type="ECO:0000313" key="2">
    <source>
        <dbReference type="EMBL" id="VDC72060.1"/>
    </source>
</evidence>
<evidence type="ECO:0000256" key="1">
    <source>
        <dbReference type="SAM" id="MobiDB-lite"/>
    </source>
</evidence>
<feature type="compositionally biased region" description="Basic and acidic residues" evidence="1">
    <location>
        <begin position="1"/>
        <end position="20"/>
    </location>
</feature>
<gene>
    <name evidence="2" type="ORF">BRAA05T21774Z</name>
</gene>
<reference evidence="2" key="1">
    <citation type="submission" date="2018-11" db="EMBL/GenBank/DDBJ databases">
        <authorList>
            <consortium name="Genoscope - CEA"/>
            <person name="William W."/>
        </authorList>
    </citation>
    <scope>NUCLEOTIDE SEQUENCE</scope>
</reference>
<dbReference type="EMBL" id="LR031570">
    <property type="protein sequence ID" value="VDC72060.1"/>
    <property type="molecule type" value="Genomic_DNA"/>
</dbReference>
<dbReference type="AlphaFoldDB" id="A0A3P5ZHE2"/>
<name>A0A3P5ZHE2_BRACM</name>
<accession>A0A3P5ZHE2</accession>
<organism evidence="2">
    <name type="scientific">Brassica campestris</name>
    <name type="common">Field mustard</name>
    <dbReference type="NCBI Taxonomy" id="3711"/>
    <lineage>
        <taxon>Eukaryota</taxon>
        <taxon>Viridiplantae</taxon>
        <taxon>Streptophyta</taxon>
        <taxon>Embryophyta</taxon>
        <taxon>Tracheophyta</taxon>
        <taxon>Spermatophyta</taxon>
        <taxon>Magnoliopsida</taxon>
        <taxon>eudicotyledons</taxon>
        <taxon>Gunneridae</taxon>
        <taxon>Pentapetalae</taxon>
        <taxon>rosids</taxon>
        <taxon>malvids</taxon>
        <taxon>Brassicales</taxon>
        <taxon>Brassicaceae</taxon>
        <taxon>Brassiceae</taxon>
        <taxon>Brassica</taxon>
    </lineage>
</organism>
<protein>
    <submittedName>
        <fullName evidence="2">Uncharacterized protein</fullName>
    </submittedName>
</protein>